<keyword evidence="3" id="KW-1185">Reference proteome</keyword>
<name>A0ABQ9V0T9_SAGOE</name>
<gene>
    <name evidence="2" type="ORF">P7K49_020397</name>
</gene>
<dbReference type="Pfam" id="PF15769">
    <property type="entry name" value="DUF4698"/>
    <property type="match status" value="2"/>
</dbReference>
<proteinExistence type="predicted"/>
<organism evidence="2 3">
    <name type="scientific">Saguinus oedipus</name>
    <name type="common">Cotton-top tamarin</name>
    <name type="synonym">Oedipomidas oedipus</name>
    <dbReference type="NCBI Taxonomy" id="9490"/>
    <lineage>
        <taxon>Eukaryota</taxon>
        <taxon>Metazoa</taxon>
        <taxon>Chordata</taxon>
        <taxon>Craniata</taxon>
        <taxon>Vertebrata</taxon>
        <taxon>Euteleostomi</taxon>
        <taxon>Mammalia</taxon>
        <taxon>Eutheria</taxon>
        <taxon>Euarchontoglires</taxon>
        <taxon>Primates</taxon>
        <taxon>Haplorrhini</taxon>
        <taxon>Platyrrhini</taxon>
        <taxon>Cebidae</taxon>
        <taxon>Callitrichinae</taxon>
        <taxon>Saguinus</taxon>
    </lineage>
</organism>
<feature type="region of interest" description="Disordered" evidence="1">
    <location>
        <begin position="81"/>
        <end position="113"/>
    </location>
</feature>
<reference evidence="2 3" key="1">
    <citation type="submission" date="2023-05" db="EMBL/GenBank/DDBJ databases">
        <title>B98-5 Cell Line De Novo Hybrid Assembly: An Optical Mapping Approach.</title>
        <authorList>
            <person name="Kananen K."/>
            <person name="Auerbach J.A."/>
            <person name="Kautto E."/>
            <person name="Blachly J.S."/>
        </authorList>
    </citation>
    <scope>NUCLEOTIDE SEQUENCE [LARGE SCALE GENOMIC DNA]</scope>
    <source>
        <strain evidence="2">B95-8</strain>
        <tissue evidence="2">Cell line</tissue>
    </source>
</reference>
<protein>
    <submittedName>
        <fullName evidence="2">Uncharacterized protein</fullName>
    </submittedName>
</protein>
<accession>A0ABQ9V0T9</accession>
<dbReference type="Proteomes" id="UP001266305">
    <property type="component" value="Unassembled WGS sequence"/>
</dbReference>
<feature type="compositionally biased region" description="Low complexity" evidence="1">
    <location>
        <begin position="21"/>
        <end position="33"/>
    </location>
</feature>
<evidence type="ECO:0000256" key="1">
    <source>
        <dbReference type="SAM" id="MobiDB-lite"/>
    </source>
</evidence>
<dbReference type="EMBL" id="JASSZA010000009">
    <property type="protein sequence ID" value="KAK2102730.1"/>
    <property type="molecule type" value="Genomic_DNA"/>
</dbReference>
<comment type="caution">
    <text evidence="2">The sequence shown here is derived from an EMBL/GenBank/DDBJ whole genome shotgun (WGS) entry which is preliminary data.</text>
</comment>
<feature type="region of interest" description="Disordered" evidence="1">
    <location>
        <begin position="1"/>
        <end position="66"/>
    </location>
</feature>
<feature type="compositionally biased region" description="Basic residues" evidence="1">
    <location>
        <begin position="1"/>
        <end position="10"/>
    </location>
</feature>
<evidence type="ECO:0000313" key="3">
    <source>
        <dbReference type="Proteomes" id="UP001266305"/>
    </source>
</evidence>
<feature type="compositionally biased region" description="Polar residues" evidence="1">
    <location>
        <begin position="11"/>
        <end position="20"/>
    </location>
</feature>
<feature type="compositionally biased region" description="Basic and acidic residues" evidence="1">
    <location>
        <begin position="97"/>
        <end position="113"/>
    </location>
</feature>
<dbReference type="InterPro" id="IPR031526">
    <property type="entry name" value="DUF4698"/>
</dbReference>
<dbReference type="PANTHER" id="PTHR34754">
    <property type="entry name" value="COILED-COIL DOMAIN-CONTAINING PROTEIN 60"/>
    <property type="match status" value="1"/>
</dbReference>
<evidence type="ECO:0000313" key="2">
    <source>
        <dbReference type="EMBL" id="KAK2102730.1"/>
    </source>
</evidence>
<sequence>MRVTSRKPSRRGSTLSLNRTSGGSSPQSSMVSVNPGSDEPPSVNTQATSSKDIEDNESSSTKPDEEALHMTLLLNKKSRERAQLQGPASAPELAHGSPRDKQNTGAGGRRDIDKSRLIPSLSCLLKPPQIDSEFMSPILRDTLFDQNSGVFSHQETTSHCDISAPWTATNTPEKAVPKLMFSLAAKLLEMVREDARRTITIENGMQRKAPRCQRATSSNFHKVFKDKTSLEPALKKKRAIYRRKGTSLGSIPQALLICVHSRTNYDINIQYKSGVCNTMRARFYSVAQEAGFCLQDKMEILMK</sequence>
<dbReference type="PANTHER" id="PTHR34754:SF1">
    <property type="entry name" value="COILED-COIL DOMAIN-CONTAINING PROTEIN 60"/>
    <property type="match status" value="1"/>
</dbReference>